<sequence>MHWQEVCEHPLFQDIPFKVETNRWGQVVMSPATNRHGLYQARLIRLLAQLLPAGEPLAECSIHTPDGVKVADVAWGSSAFFIRNGLANPYLEAPEIVIEILSPSNTAGEMSEKKRLYFANGAQEFWLCTVNGQLRFFNQNDEIAYSQLAPEFPKSIDAPQS</sequence>
<keyword evidence="2" id="KW-0255">Endonuclease</keyword>
<gene>
    <name evidence="2" type="ORF">HUK38_10600</name>
</gene>
<dbReference type="EMBL" id="JABVCQ010000023">
    <property type="protein sequence ID" value="MBB1126674.1"/>
    <property type="molecule type" value="Genomic_DNA"/>
</dbReference>
<accession>A0A839HDV6</accession>
<feature type="domain" description="Putative restriction endonuclease" evidence="1">
    <location>
        <begin position="25"/>
        <end position="151"/>
    </location>
</feature>
<dbReference type="SUPFAM" id="SSF52980">
    <property type="entry name" value="Restriction endonuclease-like"/>
    <property type="match status" value="1"/>
</dbReference>
<reference evidence="2 3" key="1">
    <citation type="journal article" date="2020" name="Arch. Microbiol.">
        <title>The genome sequence of the giant phototrophic gammaproteobacterium Thiospirillum jenense gives insight into its physiological properties and phylogenetic relationships.</title>
        <authorList>
            <person name="Imhoff J.F."/>
            <person name="Meyer T.E."/>
            <person name="Kyndt J.A."/>
        </authorList>
    </citation>
    <scope>NUCLEOTIDE SEQUENCE [LARGE SCALE GENOMIC DNA]</scope>
    <source>
        <strain evidence="2 3">DSM 216</strain>
    </source>
</reference>
<protein>
    <submittedName>
        <fullName evidence="2">Uma2 family endonuclease</fullName>
    </submittedName>
</protein>
<dbReference type="Pfam" id="PF05685">
    <property type="entry name" value="Uma2"/>
    <property type="match status" value="1"/>
</dbReference>
<dbReference type="Gene3D" id="3.90.1570.10">
    <property type="entry name" value="tt1808, chain A"/>
    <property type="match status" value="1"/>
</dbReference>
<dbReference type="RefSeq" id="WP_182584301.1">
    <property type="nucleotide sequence ID" value="NZ_JABVCQ010000023.1"/>
</dbReference>
<dbReference type="InterPro" id="IPR008538">
    <property type="entry name" value="Uma2"/>
</dbReference>
<dbReference type="AlphaFoldDB" id="A0A839HDV6"/>
<dbReference type="CDD" id="cd06260">
    <property type="entry name" value="DUF820-like"/>
    <property type="match status" value="1"/>
</dbReference>
<name>A0A839HDV6_9GAMM</name>
<dbReference type="Proteomes" id="UP000548632">
    <property type="component" value="Unassembled WGS sequence"/>
</dbReference>
<dbReference type="GO" id="GO:0004519">
    <property type="term" value="F:endonuclease activity"/>
    <property type="evidence" value="ECO:0007669"/>
    <property type="project" value="UniProtKB-KW"/>
</dbReference>
<dbReference type="InterPro" id="IPR011335">
    <property type="entry name" value="Restrct_endonuc-II-like"/>
</dbReference>
<evidence type="ECO:0000313" key="3">
    <source>
        <dbReference type="Proteomes" id="UP000548632"/>
    </source>
</evidence>
<evidence type="ECO:0000259" key="1">
    <source>
        <dbReference type="Pfam" id="PF05685"/>
    </source>
</evidence>
<keyword evidence="2" id="KW-0378">Hydrolase</keyword>
<evidence type="ECO:0000313" key="2">
    <source>
        <dbReference type="EMBL" id="MBB1126674.1"/>
    </source>
</evidence>
<organism evidence="2 3">
    <name type="scientific">Thiospirillum jenense</name>
    <dbReference type="NCBI Taxonomy" id="1653858"/>
    <lineage>
        <taxon>Bacteria</taxon>
        <taxon>Pseudomonadati</taxon>
        <taxon>Pseudomonadota</taxon>
        <taxon>Gammaproteobacteria</taxon>
        <taxon>Chromatiales</taxon>
        <taxon>Chromatiaceae</taxon>
        <taxon>Thiospirillum</taxon>
    </lineage>
</organism>
<comment type="caution">
    <text evidence="2">The sequence shown here is derived from an EMBL/GenBank/DDBJ whole genome shotgun (WGS) entry which is preliminary data.</text>
</comment>
<keyword evidence="3" id="KW-1185">Reference proteome</keyword>
<keyword evidence="2" id="KW-0540">Nuclease</keyword>
<dbReference type="InterPro" id="IPR012296">
    <property type="entry name" value="Nuclease_put_TT1808"/>
</dbReference>
<proteinExistence type="predicted"/>